<keyword evidence="1" id="KW-0805">Transcription regulation</keyword>
<proteinExistence type="predicted"/>
<gene>
    <name evidence="6" type="ORF">EK417_07510</name>
</gene>
<dbReference type="Proteomes" id="UP000306038">
    <property type="component" value="Unassembled WGS sequence"/>
</dbReference>
<dbReference type="SUPFAM" id="SSF48452">
    <property type="entry name" value="TPR-like"/>
    <property type="match status" value="1"/>
</dbReference>
<dbReference type="PANTHER" id="PTHR43280:SF2">
    <property type="entry name" value="HTH-TYPE TRANSCRIPTIONAL REGULATOR EXSA"/>
    <property type="match status" value="1"/>
</dbReference>
<sequence>MQKKFFFFLLIFCQNLYFSQSIKGFRIPDSLKQKSFEQLEKSFEKQLYINTDKAGIYANTILLKGKKNKNGEKMADGYESLYKISNNKPAISFIDSMITVSKKMQNSEYLSKAYRYKGVYYYYVANYPKSLDNYLIARDYAEKDSELYHNINSCIGLLKLELQNYQEALKLLLGYKDYLEKNNLTNQINYEKCLYNLSYAYHVSNNLDSSNYYVKHGFEQNSKSKDQDLYASLSLVSGINTFKQGNYKLALRILEKASKIFTKNPDNIQNVALSEYYIGQILYHIKNKNFIARFEKVDSIIIASKNVSYELRNTYPLLIDYYKKTGDKEKQLFYIEHLLSVDSILNKNYSFLSTQINKKYDTPLLLNEKESLIADLNSKNYTLFWLLGVGGLLIASLIFLQIKNRKKIKLYQFKANLLAKHQDIKDVISEEVEVTDNKLTYPSLKQETEKPKQSNLSYNKIKQLRIQLEEFERTKRFLDKTINLDLLSKELNTNRAYLSKSVNELKGQNFPQYLNELRINYIVEELKKNKNLQKLTIAAIADEAGYNNVESFTNAFKKITDTLPSYFIKALKEKDKK</sequence>
<keyword evidence="4" id="KW-0812">Transmembrane</keyword>
<comment type="caution">
    <text evidence="6">The sequence shown here is derived from an EMBL/GenBank/DDBJ whole genome shotgun (WGS) entry which is preliminary data.</text>
</comment>
<protein>
    <submittedName>
        <fullName evidence="6">AraC family transcriptional regulator</fullName>
    </submittedName>
</protein>
<dbReference type="Pfam" id="PF12833">
    <property type="entry name" value="HTH_18"/>
    <property type="match status" value="1"/>
</dbReference>
<keyword evidence="2" id="KW-0238">DNA-binding</keyword>
<organism evidence="6 7">
    <name type="scientific">Chryseobacterium candidae</name>
    <dbReference type="NCBI Taxonomy" id="1978493"/>
    <lineage>
        <taxon>Bacteria</taxon>
        <taxon>Pseudomonadati</taxon>
        <taxon>Bacteroidota</taxon>
        <taxon>Flavobacteriia</taxon>
        <taxon>Flavobacteriales</taxon>
        <taxon>Weeksellaceae</taxon>
        <taxon>Chryseobacterium group</taxon>
        <taxon>Chryseobacterium</taxon>
    </lineage>
</organism>
<dbReference type="PANTHER" id="PTHR43280">
    <property type="entry name" value="ARAC-FAMILY TRANSCRIPTIONAL REGULATOR"/>
    <property type="match status" value="1"/>
</dbReference>
<dbReference type="RefSeq" id="WP_136521794.1">
    <property type="nucleotide sequence ID" value="NZ_SDLV01000014.1"/>
</dbReference>
<feature type="domain" description="HTH araC/xylS-type" evidence="5">
    <location>
        <begin position="478"/>
        <end position="570"/>
    </location>
</feature>
<keyword evidence="7" id="KW-1185">Reference proteome</keyword>
<dbReference type="PROSITE" id="PS01124">
    <property type="entry name" value="HTH_ARAC_FAMILY_2"/>
    <property type="match status" value="1"/>
</dbReference>
<evidence type="ECO:0000256" key="4">
    <source>
        <dbReference type="SAM" id="Phobius"/>
    </source>
</evidence>
<dbReference type="InterPro" id="IPR018060">
    <property type="entry name" value="HTH_AraC"/>
</dbReference>
<evidence type="ECO:0000256" key="2">
    <source>
        <dbReference type="ARBA" id="ARBA00023125"/>
    </source>
</evidence>
<name>A0ABY2R8K2_9FLAO</name>
<keyword evidence="4" id="KW-1133">Transmembrane helix</keyword>
<dbReference type="Gene3D" id="1.25.40.10">
    <property type="entry name" value="Tetratricopeptide repeat domain"/>
    <property type="match status" value="1"/>
</dbReference>
<accession>A0ABY2R8K2</accession>
<dbReference type="EMBL" id="SDLV01000014">
    <property type="protein sequence ID" value="THV61938.1"/>
    <property type="molecule type" value="Genomic_DNA"/>
</dbReference>
<evidence type="ECO:0000313" key="6">
    <source>
        <dbReference type="EMBL" id="THV61938.1"/>
    </source>
</evidence>
<evidence type="ECO:0000256" key="1">
    <source>
        <dbReference type="ARBA" id="ARBA00023015"/>
    </source>
</evidence>
<evidence type="ECO:0000259" key="5">
    <source>
        <dbReference type="PROSITE" id="PS01124"/>
    </source>
</evidence>
<feature type="transmembrane region" description="Helical" evidence="4">
    <location>
        <begin position="381"/>
        <end position="400"/>
    </location>
</feature>
<dbReference type="Gene3D" id="1.10.10.60">
    <property type="entry name" value="Homeodomain-like"/>
    <property type="match status" value="2"/>
</dbReference>
<dbReference type="InterPro" id="IPR009057">
    <property type="entry name" value="Homeodomain-like_sf"/>
</dbReference>
<evidence type="ECO:0000256" key="3">
    <source>
        <dbReference type="ARBA" id="ARBA00023163"/>
    </source>
</evidence>
<keyword evidence="3" id="KW-0804">Transcription</keyword>
<dbReference type="SMART" id="SM00342">
    <property type="entry name" value="HTH_ARAC"/>
    <property type="match status" value="1"/>
</dbReference>
<evidence type="ECO:0000313" key="7">
    <source>
        <dbReference type="Proteomes" id="UP000306038"/>
    </source>
</evidence>
<reference evidence="6 7" key="1">
    <citation type="submission" date="2019-01" db="EMBL/GenBank/DDBJ databases">
        <authorList>
            <person name="B I."/>
            <person name="Ch S."/>
            <person name="Ch V.R."/>
        </authorList>
    </citation>
    <scope>NUCLEOTIDE SEQUENCE [LARGE SCALE GENOMIC DNA]</scope>
    <source>
        <strain evidence="6 7">JC507</strain>
    </source>
</reference>
<dbReference type="InterPro" id="IPR011990">
    <property type="entry name" value="TPR-like_helical_dom_sf"/>
</dbReference>
<dbReference type="SUPFAM" id="SSF46689">
    <property type="entry name" value="Homeodomain-like"/>
    <property type="match status" value="1"/>
</dbReference>
<keyword evidence="4" id="KW-0472">Membrane</keyword>